<dbReference type="InterPro" id="IPR023828">
    <property type="entry name" value="Peptidase_S8_Ser-AS"/>
</dbReference>
<dbReference type="Pfam" id="PF00082">
    <property type="entry name" value="Peptidase_S8"/>
    <property type="match status" value="2"/>
</dbReference>
<feature type="active site" description="Charge relay system" evidence="5 6">
    <location>
        <position position="549"/>
    </location>
</feature>
<dbReference type="GO" id="GO:0006508">
    <property type="term" value="P:proteolysis"/>
    <property type="evidence" value="ECO:0007669"/>
    <property type="project" value="UniProtKB-KW"/>
</dbReference>
<evidence type="ECO:0000313" key="9">
    <source>
        <dbReference type="EMBL" id="CAA9284584.1"/>
    </source>
</evidence>
<reference evidence="9" key="1">
    <citation type="submission" date="2020-02" db="EMBL/GenBank/DDBJ databases">
        <authorList>
            <person name="Meier V. D."/>
        </authorList>
    </citation>
    <scope>NUCLEOTIDE SEQUENCE</scope>
    <source>
        <strain evidence="9">AVDCRST_MAG56</strain>
    </source>
</reference>
<dbReference type="AlphaFoldDB" id="A0A6J4JQI9"/>
<dbReference type="SUPFAM" id="SSF52200">
    <property type="entry name" value="Toll/Interleukin receptor TIR domain"/>
    <property type="match status" value="1"/>
</dbReference>
<dbReference type="InterPro" id="IPR050131">
    <property type="entry name" value="Peptidase_S8_subtilisin-like"/>
</dbReference>
<evidence type="ECO:0008006" key="10">
    <source>
        <dbReference type="Google" id="ProtNLM"/>
    </source>
</evidence>
<protein>
    <recommendedName>
        <fullName evidence="10">Peptidase S8/S53 domain-containing protein</fullName>
    </recommendedName>
</protein>
<feature type="domain" description="Peptidase S8/S53" evidence="7">
    <location>
        <begin position="877"/>
        <end position="996"/>
    </location>
</feature>
<feature type="domain" description="TIR" evidence="8">
    <location>
        <begin position="4"/>
        <end position="126"/>
    </location>
</feature>
<evidence type="ECO:0000259" key="8">
    <source>
        <dbReference type="Pfam" id="PF13676"/>
    </source>
</evidence>
<dbReference type="InterPro" id="IPR022398">
    <property type="entry name" value="Peptidase_S8_His-AS"/>
</dbReference>
<evidence type="ECO:0000256" key="6">
    <source>
        <dbReference type="PROSITE-ProRule" id="PRU01240"/>
    </source>
</evidence>
<dbReference type="Pfam" id="PF20308">
    <property type="entry name" value="TPR-S"/>
    <property type="match status" value="1"/>
</dbReference>
<name>A0A6J4JQI9_9SPHI</name>
<dbReference type="InterPro" id="IPR035897">
    <property type="entry name" value="Toll_tir_struct_dom_sf"/>
</dbReference>
<feature type="active site" description="Charge relay system" evidence="5 6">
    <location>
        <position position="616"/>
    </location>
</feature>
<dbReference type="EMBL" id="CADCTQ010000335">
    <property type="protein sequence ID" value="CAA9284584.1"/>
    <property type="molecule type" value="Genomic_DNA"/>
</dbReference>
<dbReference type="PANTHER" id="PTHR43806">
    <property type="entry name" value="PEPTIDASE S8"/>
    <property type="match status" value="1"/>
</dbReference>
<comment type="similarity">
    <text evidence="1 6">Belongs to the peptidase S8 family.</text>
</comment>
<feature type="domain" description="Peptidase S8/S53" evidence="7">
    <location>
        <begin position="540"/>
        <end position="730"/>
    </location>
</feature>
<keyword evidence="4 6" id="KW-0720">Serine protease</keyword>
<feature type="active site" description="Charge relay system" evidence="5 6">
    <location>
        <position position="945"/>
    </location>
</feature>
<dbReference type="PROSITE" id="PS51892">
    <property type="entry name" value="SUBTILASE"/>
    <property type="match status" value="1"/>
</dbReference>
<sequence>MATVYVIYAGEDAPFLKERVLRGLPSNGYEYWLARPQVAGADASGHAIVQAMNQCQAVLIILSPALLASTVPLGEIDIALADRRTLIVVQIAALDEQEAARLPARLWVLPKADFTAEEGEEQAKRLLAGLLPPVGSGGFETRVPANARRIEWNEEIFTAALARATARHDHVSAEALVDAIVSHLKHRPYAYPAQHAYNDLQKLRRERAFELMRRYGEAVIASGTRQDGVRRLFGQALIETGQYDPALRVLQSIIDDPNASRQELFEARGLVGRTFKQRYVNAPAAPGADELLRQAIAAYETAYVEDPGNFWHGVNAASCMLRAERDGINAAPPGRAREIARQIVEDLDQLAQNAPLAVWDCASRVEALLALDQYEEAGRALDVYIHHPDMTTFEVSSTFRQYDQVLQLDRTSPGAALLARLRSTVERYRAGKVTVHPIPAQDFSSKSVAPPAPTRPLLIRLGDAAREPAGITDLVIHSRLGKILSARGSDASVRELLADPQVISIEESRPAGQIECDRSVPFIKVADEYAHVAGTYKERGDQALIAVIDNGIDVLHETFLGADGNSRIVGIWDQTAAGGPPPEGFTYGTFHDAGAIDGYVKTGIVPPGLGRNRGGHGTHVASIAGGRAVGDFFGGVAPDAKLLIIVSASSGPIGYSQSHVEALAFINTFATSLGLPVVVNVSQGMNAGAHDGKSALEVAFDAFSESGRKPGRVVVKSAGNERDKRGHAKVTLPPGSQEELRWRRAPEAGRTERIELWWSSADEIEFRLRQPVPPGTTPPAPDPPENWSDWVGTAAPERQGTFPGGSPYRLVFTKRHIDNGDSQLLIELGNPARAAGQGDWALEMRSGTVRDSGEVHCWIERSPGEPTSFLTFVDEEMTLSIPGTAQSVVTVGAVDAFKPIRVGGFSSYGPTRDGQKKPLVCAPGVQVRAAEGGTDQDVSLKSGTSMAAPHVAGAIALLLSRAAKAGRIPSGSQIISTLLQKTQNNNGRWDRGQGYGVIDASALLAAFD</sequence>
<dbReference type="InterPro" id="IPR036852">
    <property type="entry name" value="Peptidase_S8/S53_dom_sf"/>
</dbReference>
<keyword evidence="3 6" id="KW-0378">Hydrolase</keyword>
<dbReference type="InterPro" id="IPR046880">
    <property type="entry name" value="TPR-S"/>
</dbReference>
<evidence type="ECO:0000256" key="3">
    <source>
        <dbReference type="ARBA" id="ARBA00022801"/>
    </source>
</evidence>
<dbReference type="InterPro" id="IPR000157">
    <property type="entry name" value="TIR_dom"/>
</dbReference>
<dbReference type="Gene3D" id="3.40.50.200">
    <property type="entry name" value="Peptidase S8/S53 domain"/>
    <property type="match status" value="1"/>
</dbReference>
<dbReference type="GO" id="GO:0007165">
    <property type="term" value="P:signal transduction"/>
    <property type="evidence" value="ECO:0007669"/>
    <property type="project" value="InterPro"/>
</dbReference>
<dbReference type="InterPro" id="IPR000209">
    <property type="entry name" value="Peptidase_S8/S53_dom"/>
</dbReference>
<organism evidence="9">
    <name type="scientific">uncultured Cytophagales bacterium</name>
    <dbReference type="NCBI Taxonomy" id="158755"/>
    <lineage>
        <taxon>Bacteria</taxon>
        <taxon>Pseudomonadati</taxon>
        <taxon>Bacteroidota</taxon>
        <taxon>Sphingobacteriia</taxon>
        <taxon>Sphingobacteriales</taxon>
        <taxon>environmental samples</taxon>
    </lineage>
</organism>
<accession>A0A6J4JQI9</accession>
<dbReference type="GO" id="GO:0005615">
    <property type="term" value="C:extracellular space"/>
    <property type="evidence" value="ECO:0007669"/>
    <property type="project" value="TreeGrafter"/>
</dbReference>
<dbReference type="SUPFAM" id="SSF52743">
    <property type="entry name" value="Subtilisin-like"/>
    <property type="match status" value="1"/>
</dbReference>
<dbReference type="PROSITE" id="PS00138">
    <property type="entry name" value="SUBTILASE_SER"/>
    <property type="match status" value="1"/>
</dbReference>
<dbReference type="Gene3D" id="3.40.50.10140">
    <property type="entry name" value="Toll/interleukin-1 receptor homology (TIR) domain"/>
    <property type="match status" value="1"/>
</dbReference>
<dbReference type="Pfam" id="PF13676">
    <property type="entry name" value="TIR_2"/>
    <property type="match status" value="1"/>
</dbReference>
<dbReference type="GO" id="GO:0004252">
    <property type="term" value="F:serine-type endopeptidase activity"/>
    <property type="evidence" value="ECO:0007669"/>
    <property type="project" value="UniProtKB-UniRule"/>
</dbReference>
<dbReference type="PROSITE" id="PS00137">
    <property type="entry name" value="SUBTILASE_HIS"/>
    <property type="match status" value="1"/>
</dbReference>
<evidence type="ECO:0000259" key="7">
    <source>
        <dbReference type="Pfam" id="PF00082"/>
    </source>
</evidence>
<evidence type="ECO:0000256" key="1">
    <source>
        <dbReference type="ARBA" id="ARBA00011073"/>
    </source>
</evidence>
<evidence type="ECO:0000256" key="4">
    <source>
        <dbReference type="ARBA" id="ARBA00022825"/>
    </source>
</evidence>
<keyword evidence="2 6" id="KW-0645">Protease</keyword>
<proteinExistence type="inferred from homology"/>
<evidence type="ECO:0000256" key="2">
    <source>
        <dbReference type="ARBA" id="ARBA00022670"/>
    </source>
</evidence>
<gene>
    <name evidence="9" type="ORF">AVDCRST_MAG56-4104</name>
</gene>
<evidence type="ECO:0000256" key="5">
    <source>
        <dbReference type="PIRSR" id="PIRSR615500-1"/>
    </source>
</evidence>
<dbReference type="InterPro" id="IPR015500">
    <property type="entry name" value="Peptidase_S8_subtilisin-rel"/>
</dbReference>
<dbReference type="Gene3D" id="2.60.120.1290">
    <property type="match status" value="1"/>
</dbReference>
<dbReference type="PANTHER" id="PTHR43806:SF11">
    <property type="entry name" value="CEREVISIN-RELATED"/>
    <property type="match status" value="1"/>
</dbReference>
<dbReference type="PRINTS" id="PR00723">
    <property type="entry name" value="SUBTILISIN"/>
</dbReference>